<name>A0A3G4ZNM6_9VIRU</name>
<proteinExistence type="predicted"/>
<organism evidence="1">
    <name type="scientific">Terrestrivirus sp</name>
    <dbReference type="NCBI Taxonomy" id="2487775"/>
    <lineage>
        <taxon>Viruses</taxon>
        <taxon>Varidnaviria</taxon>
        <taxon>Bamfordvirae</taxon>
        <taxon>Nucleocytoviricota</taxon>
        <taxon>Megaviricetes</taxon>
        <taxon>Imitervirales</taxon>
        <taxon>Mimiviridae</taxon>
        <taxon>Klosneuvirinae</taxon>
    </lineage>
</organism>
<protein>
    <submittedName>
        <fullName evidence="1">Uncharacterized protein</fullName>
    </submittedName>
</protein>
<reference evidence="1" key="1">
    <citation type="submission" date="2018-10" db="EMBL/GenBank/DDBJ databases">
        <title>Hidden diversity of soil giant viruses.</title>
        <authorList>
            <person name="Schulz F."/>
            <person name="Alteio L."/>
            <person name="Goudeau D."/>
            <person name="Ryan E.M."/>
            <person name="Malmstrom R.R."/>
            <person name="Blanchard J."/>
            <person name="Woyke T."/>
        </authorList>
    </citation>
    <scope>NUCLEOTIDE SEQUENCE</scope>
    <source>
        <strain evidence="1">TEV1</strain>
    </source>
</reference>
<sequence>MENFERKIPTFEGENMRMADDFTLQRRGLYLSDIEHGKTKYSDDNLLIITDDDTCGYTEVEKELRQKVLDKYSKYWYARV</sequence>
<accession>A0A3G4ZNM6</accession>
<dbReference type="EMBL" id="MK071985">
    <property type="protein sequence ID" value="AYV76486.1"/>
    <property type="molecule type" value="Genomic_DNA"/>
</dbReference>
<evidence type="ECO:0000313" key="1">
    <source>
        <dbReference type="EMBL" id="AYV76486.1"/>
    </source>
</evidence>
<gene>
    <name evidence="1" type="ORF">Terrestrivirus7_39</name>
</gene>